<dbReference type="AlphaFoldDB" id="A0A498IXE4"/>
<protein>
    <recommendedName>
        <fullName evidence="1">Myb/SANT-like domain-containing protein</fullName>
    </recommendedName>
</protein>
<comment type="caution">
    <text evidence="2">The sequence shown here is derived from an EMBL/GenBank/DDBJ whole genome shotgun (WGS) entry which is preliminary data.</text>
</comment>
<organism evidence="2 3">
    <name type="scientific">Malus domestica</name>
    <name type="common">Apple</name>
    <name type="synonym">Pyrus malus</name>
    <dbReference type="NCBI Taxonomy" id="3750"/>
    <lineage>
        <taxon>Eukaryota</taxon>
        <taxon>Viridiplantae</taxon>
        <taxon>Streptophyta</taxon>
        <taxon>Embryophyta</taxon>
        <taxon>Tracheophyta</taxon>
        <taxon>Spermatophyta</taxon>
        <taxon>Magnoliopsida</taxon>
        <taxon>eudicotyledons</taxon>
        <taxon>Gunneridae</taxon>
        <taxon>Pentapetalae</taxon>
        <taxon>rosids</taxon>
        <taxon>fabids</taxon>
        <taxon>Rosales</taxon>
        <taxon>Rosaceae</taxon>
        <taxon>Amygdaloideae</taxon>
        <taxon>Maleae</taxon>
        <taxon>Malus</taxon>
    </lineage>
</organism>
<evidence type="ECO:0000313" key="2">
    <source>
        <dbReference type="EMBL" id="RXH88099.1"/>
    </source>
</evidence>
<dbReference type="InterPro" id="IPR024752">
    <property type="entry name" value="Myb/SANT-like_dom"/>
</dbReference>
<name>A0A498IXE4_MALDO</name>
<sequence length="314" mass="36727">MANTGVADILTRDWWNSLNKKRVHWITCYSFFIILAQNLKFRVIGLYYYRSKETISQQYHNVVHAMMKISQEYMKYQPCVIQNQYAKQKPRIKKKKQEIETKGEENNYLRWNIDMKRALVDILREEQRLGNKGNGGWKTAAYNYVLAILSSQFDIHLTTDNIRNHVKSWKNWDPTKKVISVDEDYIWKECEDRATGEGAEIGVEAIAIMTHPHNEPNHIDLVDDMQDLEDIEIINEILPISANGQKTQSMRKLSSFTKSKPITPKDTQTDPTKVYDEVNAIADLNEEDQIKACAWLIKNDKQFLMLKTLPIEKK</sequence>
<reference evidence="2 3" key="1">
    <citation type="submission" date="2018-10" db="EMBL/GenBank/DDBJ databases">
        <title>A high-quality apple genome assembly.</title>
        <authorList>
            <person name="Hu J."/>
        </authorList>
    </citation>
    <scope>NUCLEOTIDE SEQUENCE [LARGE SCALE GENOMIC DNA]</scope>
    <source>
        <strain evidence="3">cv. HFTH1</strain>
        <tissue evidence="2">Young leaf</tissue>
    </source>
</reference>
<dbReference type="Pfam" id="PF12776">
    <property type="entry name" value="Myb_DNA-bind_3"/>
    <property type="match status" value="1"/>
</dbReference>
<proteinExistence type="predicted"/>
<feature type="domain" description="Myb/SANT-like" evidence="1">
    <location>
        <begin position="110"/>
        <end position="187"/>
    </location>
</feature>
<accession>A0A498IXE4</accession>
<dbReference type="Proteomes" id="UP000290289">
    <property type="component" value="Chromosome 10"/>
</dbReference>
<keyword evidence="3" id="KW-1185">Reference proteome</keyword>
<evidence type="ECO:0000259" key="1">
    <source>
        <dbReference type="Pfam" id="PF12776"/>
    </source>
</evidence>
<evidence type="ECO:0000313" key="3">
    <source>
        <dbReference type="Proteomes" id="UP000290289"/>
    </source>
</evidence>
<dbReference type="PANTHER" id="PTHR46929">
    <property type="entry name" value="EXPRESSED PROTEIN"/>
    <property type="match status" value="1"/>
</dbReference>
<dbReference type="EMBL" id="RDQH01000336">
    <property type="protein sequence ID" value="RXH88099.1"/>
    <property type="molecule type" value="Genomic_DNA"/>
</dbReference>
<dbReference type="PANTHER" id="PTHR46929:SF3">
    <property type="entry name" value="MYB_SANT-LIKE DOMAIN-CONTAINING PROTEIN"/>
    <property type="match status" value="1"/>
</dbReference>
<gene>
    <name evidence="2" type="ORF">DVH24_042170</name>
</gene>